<dbReference type="EMBL" id="LAVV01008294">
    <property type="protein sequence ID" value="KNZ53189.1"/>
    <property type="molecule type" value="Genomic_DNA"/>
</dbReference>
<dbReference type="OrthoDB" id="2497480at2759"/>
<accession>A0A0L6UXF3</accession>
<comment type="caution">
    <text evidence="1">The sequence shown here is derived from an EMBL/GenBank/DDBJ whole genome shotgun (WGS) entry which is preliminary data.</text>
</comment>
<dbReference type="AlphaFoldDB" id="A0A0L6UXF3"/>
<sequence length="148" mass="17612">MSDRHILRLNNCVTIVVWLRRLDPLRFHPSREFSMVIITLPSESGMMAYRVRSQRTGPEREHPGMWRISWEDPSEPAQDLRIQSADFLRRVNAFRQRMWGNQLGCERAGSSSARWLLHLLRHEFRHTFFDHARLRLVIEILVSLLHSD</sequence>
<organism evidence="1 2">
    <name type="scientific">Puccinia sorghi</name>
    <dbReference type="NCBI Taxonomy" id="27349"/>
    <lineage>
        <taxon>Eukaryota</taxon>
        <taxon>Fungi</taxon>
        <taxon>Dikarya</taxon>
        <taxon>Basidiomycota</taxon>
        <taxon>Pucciniomycotina</taxon>
        <taxon>Pucciniomycetes</taxon>
        <taxon>Pucciniales</taxon>
        <taxon>Pucciniaceae</taxon>
        <taxon>Puccinia</taxon>
    </lineage>
</organism>
<protein>
    <submittedName>
        <fullName evidence="1">Uncharacterized protein</fullName>
    </submittedName>
</protein>
<evidence type="ECO:0000313" key="1">
    <source>
        <dbReference type="EMBL" id="KNZ53189.1"/>
    </source>
</evidence>
<gene>
    <name evidence="1" type="ORF">VP01_3312g4</name>
</gene>
<dbReference type="Proteomes" id="UP000037035">
    <property type="component" value="Unassembled WGS sequence"/>
</dbReference>
<dbReference type="VEuPathDB" id="FungiDB:VP01_3312g4"/>
<reference evidence="1 2" key="1">
    <citation type="submission" date="2015-08" db="EMBL/GenBank/DDBJ databases">
        <title>Next Generation Sequencing and Analysis of the Genome of Puccinia sorghi L Schw, the Causal Agent of Maize Common Rust.</title>
        <authorList>
            <person name="Rochi L."/>
            <person name="Burguener G."/>
            <person name="Darino M."/>
            <person name="Turjanski A."/>
            <person name="Kreff E."/>
            <person name="Dieguez M.J."/>
            <person name="Sacco F."/>
        </authorList>
    </citation>
    <scope>NUCLEOTIDE SEQUENCE [LARGE SCALE GENOMIC DNA]</scope>
    <source>
        <strain evidence="1 2">RO10H11247</strain>
    </source>
</reference>
<name>A0A0L6UXF3_9BASI</name>
<proteinExistence type="predicted"/>
<keyword evidence="2" id="KW-1185">Reference proteome</keyword>
<evidence type="ECO:0000313" key="2">
    <source>
        <dbReference type="Proteomes" id="UP000037035"/>
    </source>
</evidence>